<evidence type="ECO:0000313" key="4">
    <source>
        <dbReference type="Proteomes" id="UP000319732"/>
    </source>
</evidence>
<comment type="caution">
    <text evidence="3">The sequence shown here is derived from an EMBL/GenBank/DDBJ whole genome shotgun (WGS) entry which is preliminary data.</text>
</comment>
<dbReference type="Pfam" id="PF02350">
    <property type="entry name" value="Epimerase_2"/>
    <property type="match status" value="1"/>
</dbReference>
<gene>
    <name evidence="3" type="ORF">FKG94_06095</name>
</gene>
<dbReference type="PANTHER" id="PTHR43174:SF1">
    <property type="entry name" value="UDP-N-ACETYLGLUCOSAMINE 2-EPIMERASE"/>
    <property type="match status" value="1"/>
</dbReference>
<dbReference type="InterPro" id="IPR003331">
    <property type="entry name" value="UDP_GlcNAc_Epimerase_2_dom"/>
</dbReference>
<feature type="domain" description="UDP-N-acetylglucosamine 2-epimerase" evidence="2">
    <location>
        <begin position="32"/>
        <end position="352"/>
    </location>
</feature>
<dbReference type="AlphaFoldDB" id="A0A545U450"/>
<dbReference type="GO" id="GO:0008761">
    <property type="term" value="F:UDP-N-acetylglucosamine 2-epimerase activity"/>
    <property type="evidence" value="ECO:0007669"/>
    <property type="project" value="UniProtKB-EC"/>
</dbReference>
<dbReference type="Gene3D" id="3.40.50.2000">
    <property type="entry name" value="Glycogen Phosphorylase B"/>
    <property type="match status" value="2"/>
</dbReference>
<dbReference type="PANTHER" id="PTHR43174">
    <property type="entry name" value="UDP-N-ACETYLGLUCOSAMINE 2-EPIMERASE"/>
    <property type="match status" value="1"/>
</dbReference>
<sequence>MKLITILGARPQFIKAATVSKAFVNFANEQNIYIDEIIVHTGQHYDGNMSDIFFKELGIPNPKYFLSVGSGTHGQQTAAMLIKIEEVLQKEKPQCVLTYGDTNSTLAGALAASKMNIPLVHIESGLRSFNRNMPEEINRVITDHVSSLLLCPTKTATVNLEKEGIKDGVREVGDVMQDAVLEAAKGFDNSEVLVKHNLCFEEYFLLTLHRAENTKNGENITSILNELAEIDTKVLWPIHPRAQSVIQSTNVNVPSSVIVTSPLGYGETITLLKNSKALITDSGGMQKEAYWLGRPCVTLREETEWVETVDMGWNQLVGANPVMIREALCNINVPAERPDALGKCGASRRCVKEIVKFIFSL</sequence>
<dbReference type="NCBIfam" id="TIGR00236">
    <property type="entry name" value="wecB"/>
    <property type="match status" value="1"/>
</dbReference>
<dbReference type="OrthoDB" id="9803238at2"/>
<reference evidence="3 4" key="1">
    <citation type="submission" date="2019-06" db="EMBL/GenBank/DDBJ databases">
        <title>Whole genome sequence for Cellvibrionaceae sp. R142.</title>
        <authorList>
            <person name="Wang G."/>
        </authorList>
    </citation>
    <scope>NUCLEOTIDE SEQUENCE [LARGE SCALE GENOMIC DNA]</scope>
    <source>
        <strain evidence="3 4">R142</strain>
    </source>
</reference>
<evidence type="ECO:0000256" key="1">
    <source>
        <dbReference type="RuleBase" id="RU003513"/>
    </source>
</evidence>
<name>A0A545U450_9GAMM</name>
<dbReference type="Proteomes" id="UP000319732">
    <property type="component" value="Unassembled WGS sequence"/>
</dbReference>
<organism evidence="3 4">
    <name type="scientific">Exilibacterium tricleocarpae</name>
    <dbReference type="NCBI Taxonomy" id="2591008"/>
    <lineage>
        <taxon>Bacteria</taxon>
        <taxon>Pseudomonadati</taxon>
        <taxon>Pseudomonadota</taxon>
        <taxon>Gammaproteobacteria</taxon>
        <taxon>Cellvibrionales</taxon>
        <taxon>Cellvibrionaceae</taxon>
        <taxon>Exilibacterium</taxon>
    </lineage>
</organism>
<keyword evidence="1 3" id="KW-0413">Isomerase</keyword>
<dbReference type="EMBL" id="VHSG01000006">
    <property type="protein sequence ID" value="TQV84226.1"/>
    <property type="molecule type" value="Genomic_DNA"/>
</dbReference>
<keyword evidence="4" id="KW-1185">Reference proteome</keyword>
<evidence type="ECO:0000259" key="2">
    <source>
        <dbReference type="Pfam" id="PF02350"/>
    </source>
</evidence>
<protein>
    <submittedName>
        <fullName evidence="3">UDP-N-acetylglucosamine 2-epimerase (Non-hydrolyzing)</fullName>
        <ecNumber evidence="3">5.1.3.14</ecNumber>
    </submittedName>
</protein>
<evidence type="ECO:0000313" key="3">
    <source>
        <dbReference type="EMBL" id="TQV84226.1"/>
    </source>
</evidence>
<dbReference type="RefSeq" id="WP_142903306.1">
    <property type="nucleotide sequence ID" value="NZ_ML660089.1"/>
</dbReference>
<dbReference type="EC" id="5.1.3.14" evidence="3"/>
<comment type="similarity">
    <text evidence="1">Belongs to the UDP-N-acetylglucosamine 2-epimerase family.</text>
</comment>
<dbReference type="InterPro" id="IPR029767">
    <property type="entry name" value="WecB-like"/>
</dbReference>
<dbReference type="SUPFAM" id="SSF53756">
    <property type="entry name" value="UDP-Glycosyltransferase/glycogen phosphorylase"/>
    <property type="match status" value="1"/>
</dbReference>
<accession>A0A545U450</accession>
<proteinExistence type="inferred from homology"/>
<dbReference type="CDD" id="cd03786">
    <property type="entry name" value="GTB_UDP-GlcNAc_2-Epimerase"/>
    <property type="match status" value="1"/>
</dbReference>